<evidence type="ECO:0000313" key="2">
    <source>
        <dbReference type="EMBL" id="KPU77177.1"/>
    </source>
</evidence>
<evidence type="ECO:0000313" key="3">
    <source>
        <dbReference type="Proteomes" id="UP000007801"/>
    </source>
</evidence>
<dbReference type="GeneID" id="26514400"/>
<proteinExistence type="predicted"/>
<keyword evidence="1" id="KW-1133">Transmembrane helix</keyword>
<evidence type="ECO:0000256" key="1">
    <source>
        <dbReference type="SAM" id="Phobius"/>
    </source>
</evidence>
<dbReference type="KEGG" id="dan:26514400"/>
<dbReference type="Proteomes" id="UP000007801">
    <property type="component" value="Unassembled WGS sequence"/>
</dbReference>
<dbReference type="OrthoDB" id="6431754at2759"/>
<keyword evidence="3" id="KW-1185">Reference proteome</keyword>
<gene>
    <name evidence="2" type="primary">Dana\GF26991</name>
    <name evidence="2" type="ORF">GF26991</name>
</gene>
<dbReference type="InParanoid" id="A0A0P9AH74"/>
<sequence length="81" mass="8953">MADPNSLNVAVDVVCPIAIVVVMLFVNAFILVFILKKRKAYQNLKATEEQPRTSYAATSTHVVATPQAETEDDCAIEMERL</sequence>
<organism evidence="2 3">
    <name type="scientific">Drosophila ananassae</name>
    <name type="common">Fruit fly</name>
    <dbReference type="NCBI Taxonomy" id="7217"/>
    <lineage>
        <taxon>Eukaryota</taxon>
        <taxon>Metazoa</taxon>
        <taxon>Ecdysozoa</taxon>
        <taxon>Arthropoda</taxon>
        <taxon>Hexapoda</taxon>
        <taxon>Insecta</taxon>
        <taxon>Pterygota</taxon>
        <taxon>Neoptera</taxon>
        <taxon>Endopterygota</taxon>
        <taxon>Diptera</taxon>
        <taxon>Brachycera</taxon>
        <taxon>Muscomorpha</taxon>
        <taxon>Ephydroidea</taxon>
        <taxon>Drosophilidae</taxon>
        <taxon>Drosophila</taxon>
        <taxon>Sophophora</taxon>
    </lineage>
</organism>
<feature type="transmembrane region" description="Helical" evidence="1">
    <location>
        <begin position="6"/>
        <end position="35"/>
    </location>
</feature>
<protein>
    <submittedName>
        <fullName evidence="2">Uncharacterized protein</fullName>
    </submittedName>
</protein>
<keyword evidence="1" id="KW-0812">Transmembrane</keyword>
<name>A0A0P9AH74_DROAN</name>
<dbReference type="AlphaFoldDB" id="A0A0P9AH74"/>
<keyword evidence="1" id="KW-0472">Membrane</keyword>
<accession>A0A0P9AH74</accession>
<reference evidence="2 3" key="1">
    <citation type="journal article" date="2007" name="Nature">
        <title>Evolution of genes and genomes on the Drosophila phylogeny.</title>
        <authorList>
            <consortium name="Drosophila 12 Genomes Consortium"/>
            <person name="Clark A.G."/>
            <person name="Eisen M.B."/>
            <person name="Smith D.R."/>
            <person name="Bergman C.M."/>
            <person name="Oliver B."/>
            <person name="Markow T.A."/>
            <person name="Kaufman T.C."/>
            <person name="Kellis M."/>
            <person name="Gelbart W."/>
            <person name="Iyer V.N."/>
            <person name="Pollard D.A."/>
            <person name="Sackton T.B."/>
            <person name="Larracuente A.M."/>
            <person name="Singh N.D."/>
            <person name="Abad J.P."/>
            <person name="Abt D.N."/>
            <person name="Adryan B."/>
            <person name="Aguade M."/>
            <person name="Akashi H."/>
            <person name="Anderson W.W."/>
            <person name="Aquadro C.F."/>
            <person name="Ardell D.H."/>
            <person name="Arguello R."/>
            <person name="Artieri C.G."/>
            <person name="Barbash D.A."/>
            <person name="Barker D."/>
            <person name="Barsanti P."/>
            <person name="Batterham P."/>
            <person name="Batzoglou S."/>
            <person name="Begun D."/>
            <person name="Bhutkar A."/>
            <person name="Blanco E."/>
            <person name="Bosak S.A."/>
            <person name="Bradley R.K."/>
            <person name="Brand A.D."/>
            <person name="Brent M.R."/>
            <person name="Brooks A.N."/>
            <person name="Brown R.H."/>
            <person name="Butlin R.K."/>
            <person name="Caggese C."/>
            <person name="Calvi B.R."/>
            <person name="Bernardo de Carvalho A."/>
            <person name="Caspi A."/>
            <person name="Castrezana S."/>
            <person name="Celniker S.E."/>
            <person name="Chang J.L."/>
            <person name="Chapple C."/>
            <person name="Chatterji S."/>
            <person name="Chinwalla A."/>
            <person name="Civetta A."/>
            <person name="Clifton S.W."/>
            <person name="Comeron J.M."/>
            <person name="Costello J.C."/>
            <person name="Coyne J.A."/>
            <person name="Daub J."/>
            <person name="David R.G."/>
            <person name="Delcher A.L."/>
            <person name="Delehaunty K."/>
            <person name="Do C.B."/>
            <person name="Ebling H."/>
            <person name="Edwards K."/>
            <person name="Eickbush T."/>
            <person name="Evans J.D."/>
            <person name="Filipski A."/>
            <person name="Findeiss S."/>
            <person name="Freyhult E."/>
            <person name="Fulton L."/>
            <person name="Fulton R."/>
            <person name="Garcia A.C."/>
            <person name="Gardiner A."/>
            <person name="Garfield D.A."/>
            <person name="Garvin B.E."/>
            <person name="Gibson G."/>
            <person name="Gilbert D."/>
            <person name="Gnerre S."/>
            <person name="Godfrey J."/>
            <person name="Good R."/>
            <person name="Gotea V."/>
            <person name="Gravely B."/>
            <person name="Greenberg A.J."/>
            <person name="Griffiths-Jones S."/>
            <person name="Gross S."/>
            <person name="Guigo R."/>
            <person name="Gustafson E.A."/>
            <person name="Haerty W."/>
            <person name="Hahn M.W."/>
            <person name="Halligan D.L."/>
            <person name="Halpern A.L."/>
            <person name="Halter G.M."/>
            <person name="Han M.V."/>
            <person name="Heger A."/>
            <person name="Hillier L."/>
            <person name="Hinrichs A.S."/>
            <person name="Holmes I."/>
            <person name="Hoskins R.A."/>
            <person name="Hubisz M.J."/>
            <person name="Hultmark D."/>
            <person name="Huntley M.A."/>
            <person name="Jaffe D.B."/>
            <person name="Jagadeeshan S."/>
            <person name="Jeck W.R."/>
            <person name="Johnson J."/>
            <person name="Jones C.D."/>
            <person name="Jordan W.C."/>
            <person name="Karpen G.H."/>
            <person name="Kataoka E."/>
            <person name="Keightley P.D."/>
            <person name="Kheradpour P."/>
            <person name="Kirkness E.F."/>
            <person name="Koerich L.B."/>
            <person name="Kristiansen K."/>
            <person name="Kudrna D."/>
            <person name="Kulathinal R.J."/>
            <person name="Kumar S."/>
            <person name="Kwok R."/>
            <person name="Lander E."/>
            <person name="Langley C.H."/>
            <person name="Lapoint R."/>
            <person name="Lazzaro B.P."/>
            <person name="Lee S.J."/>
            <person name="Levesque L."/>
            <person name="Li R."/>
            <person name="Lin C.F."/>
            <person name="Lin M.F."/>
            <person name="Lindblad-Toh K."/>
            <person name="Llopart A."/>
            <person name="Long M."/>
            <person name="Low L."/>
            <person name="Lozovsky E."/>
            <person name="Lu J."/>
            <person name="Luo M."/>
            <person name="Machado C.A."/>
            <person name="Makalowski W."/>
            <person name="Marzo M."/>
            <person name="Matsuda M."/>
            <person name="Matzkin L."/>
            <person name="McAllister B."/>
            <person name="McBride C.S."/>
            <person name="McKernan B."/>
            <person name="McKernan K."/>
            <person name="Mendez-Lago M."/>
            <person name="Minx P."/>
            <person name="Mollenhauer M.U."/>
            <person name="Montooth K."/>
            <person name="Mount S.M."/>
            <person name="Mu X."/>
            <person name="Myers E."/>
            <person name="Negre B."/>
            <person name="Newfeld S."/>
            <person name="Nielsen R."/>
            <person name="Noor M.A."/>
            <person name="O'Grady P."/>
            <person name="Pachter L."/>
            <person name="Papaceit M."/>
            <person name="Parisi M.J."/>
            <person name="Parisi M."/>
            <person name="Parts L."/>
            <person name="Pedersen J.S."/>
            <person name="Pesole G."/>
            <person name="Phillippy A.M."/>
            <person name="Ponting C.P."/>
            <person name="Pop M."/>
            <person name="Porcelli D."/>
            <person name="Powell J.R."/>
            <person name="Prohaska S."/>
            <person name="Pruitt K."/>
            <person name="Puig M."/>
            <person name="Quesneville H."/>
            <person name="Ram K.R."/>
            <person name="Rand D."/>
            <person name="Rasmussen M.D."/>
            <person name="Reed L.K."/>
            <person name="Reenan R."/>
            <person name="Reily A."/>
            <person name="Remington K.A."/>
            <person name="Rieger T.T."/>
            <person name="Ritchie M.G."/>
            <person name="Robin C."/>
            <person name="Rogers Y.H."/>
            <person name="Rohde C."/>
            <person name="Rozas J."/>
            <person name="Rubenfield M.J."/>
            <person name="Ruiz A."/>
            <person name="Russo S."/>
            <person name="Salzberg S.L."/>
            <person name="Sanchez-Gracia A."/>
            <person name="Saranga D.J."/>
            <person name="Sato H."/>
            <person name="Schaeffer S.W."/>
            <person name="Schatz M.C."/>
            <person name="Schlenke T."/>
            <person name="Schwartz R."/>
            <person name="Segarra C."/>
            <person name="Singh R.S."/>
            <person name="Sirot L."/>
            <person name="Sirota M."/>
            <person name="Sisneros N.B."/>
            <person name="Smith C.D."/>
            <person name="Smith T.F."/>
            <person name="Spieth J."/>
            <person name="Stage D.E."/>
            <person name="Stark A."/>
            <person name="Stephan W."/>
            <person name="Strausberg R.L."/>
            <person name="Strempel S."/>
            <person name="Sturgill D."/>
            <person name="Sutton G."/>
            <person name="Sutton G.G."/>
            <person name="Tao W."/>
            <person name="Teichmann S."/>
            <person name="Tobari Y.N."/>
            <person name="Tomimura Y."/>
            <person name="Tsolas J.M."/>
            <person name="Valente V.L."/>
            <person name="Venter E."/>
            <person name="Venter J.C."/>
            <person name="Vicario S."/>
            <person name="Vieira F.G."/>
            <person name="Vilella A.J."/>
            <person name="Villasante A."/>
            <person name="Walenz B."/>
            <person name="Wang J."/>
            <person name="Wasserman M."/>
            <person name="Watts T."/>
            <person name="Wilson D."/>
            <person name="Wilson R.K."/>
            <person name="Wing R.A."/>
            <person name="Wolfner M.F."/>
            <person name="Wong A."/>
            <person name="Wong G.K."/>
            <person name="Wu C.I."/>
            <person name="Wu G."/>
            <person name="Yamamoto D."/>
            <person name="Yang H.P."/>
            <person name="Yang S.P."/>
            <person name="Yorke J.A."/>
            <person name="Yoshida K."/>
            <person name="Zdobnov E."/>
            <person name="Zhang P."/>
            <person name="Zhang Y."/>
            <person name="Zimin A.V."/>
            <person name="Baldwin J."/>
            <person name="Abdouelleil A."/>
            <person name="Abdulkadir J."/>
            <person name="Abebe A."/>
            <person name="Abera B."/>
            <person name="Abreu J."/>
            <person name="Acer S.C."/>
            <person name="Aftuck L."/>
            <person name="Alexander A."/>
            <person name="An P."/>
            <person name="Anderson E."/>
            <person name="Anderson S."/>
            <person name="Arachi H."/>
            <person name="Azer M."/>
            <person name="Bachantsang P."/>
            <person name="Barry A."/>
            <person name="Bayul T."/>
            <person name="Berlin A."/>
            <person name="Bessette D."/>
            <person name="Bloom T."/>
            <person name="Blye J."/>
            <person name="Boguslavskiy L."/>
            <person name="Bonnet C."/>
            <person name="Boukhgalter B."/>
            <person name="Bourzgui I."/>
            <person name="Brown A."/>
            <person name="Cahill P."/>
            <person name="Channer S."/>
            <person name="Cheshatsang Y."/>
            <person name="Chuda L."/>
            <person name="Citroen M."/>
            <person name="Collymore A."/>
            <person name="Cooke P."/>
            <person name="Costello M."/>
            <person name="D'Aco K."/>
            <person name="Daza R."/>
            <person name="De Haan G."/>
            <person name="DeGray S."/>
            <person name="DeMaso C."/>
            <person name="Dhargay N."/>
            <person name="Dooley K."/>
            <person name="Dooley E."/>
            <person name="Doricent M."/>
            <person name="Dorje P."/>
            <person name="Dorjee K."/>
            <person name="Dupes A."/>
            <person name="Elong R."/>
            <person name="Falk J."/>
            <person name="Farina A."/>
            <person name="Faro S."/>
            <person name="Ferguson D."/>
            <person name="Fisher S."/>
            <person name="Foley C.D."/>
            <person name="Franke A."/>
            <person name="Friedrich D."/>
            <person name="Gadbois L."/>
            <person name="Gearin G."/>
            <person name="Gearin C.R."/>
            <person name="Giannoukos G."/>
            <person name="Goode T."/>
            <person name="Graham J."/>
            <person name="Grandbois E."/>
            <person name="Grewal S."/>
            <person name="Gyaltsen K."/>
            <person name="Hafez N."/>
            <person name="Hagos B."/>
            <person name="Hall J."/>
            <person name="Henson C."/>
            <person name="Hollinger A."/>
            <person name="Honan T."/>
            <person name="Huard M.D."/>
            <person name="Hughes L."/>
            <person name="Hurhula B."/>
            <person name="Husby M.E."/>
            <person name="Kamat A."/>
            <person name="Kanga B."/>
            <person name="Kashin S."/>
            <person name="Khazanovich D."/>
            <person name="Kisner P."/>
            <person name="Lance K."/>
            <person name="Lara M."/>
            <person name="Lee W."/>
            <person name="Lennon N."/>
            <person name="Letendre F."/>
            <person name="LeVine R."/>
            <person name="Lipovsky A."/>
            <person name="Liu X."/>
            <person name="Liu J."/>
            <person name="Liu S."/>
            <person name="Lokyitsang T."/>
            <person name="Lokyitsang Y."/>
            <person name="Lubonja R."/>
            <person name="Lui A."/>
            <person name="MacDonald P."/>
            <person name="Magnisalis V."/>
            <person name="Maru K."/>
            <person name="Matthews C."/>
            <person name="McCusker W."/>
            <person name="McDonough S."/>
            <person name="Mehta T."/>
            <person name="Meldrim J."/>
            <person name="Meneus L."/>
            <person name="Mihai O."/>
            <person name="Mihalev A."/>
            <person name="Mihova T."/>
            <person name="Mittelman R."/>
            <person name="Mlenga V."/>
            <person name="Montmayeur A."/>
            <person name="Mulrain L."/>
            <person name="Navidi A."/>
            <person name="Naylor J."/>
            <person name="Negash T."/>
            <person name="Nguyen T."/>
            <person name="Nguyen N."/>
            <person name="Nicol R."/>
            <person name="Norbu C."/>
            <person name="Norbu N."/>
            <person name="Novod N."/>
            <person name="O'Neill B."/>
            <person name="Osman S."/>
            <person name="Markiewicz E."/>
            <person name="Oyono O.L."/>
            <person name="Patti C."/>
            <person name="Phunkhang P."/>
            <person name="Pierre F."/>
            <person name="Priest M."/>
            <person name="Raghuraman S."/>
            <person name="Rege F."/>
            <person name="Reyes R."/>
            <person name="Rise C."/>
            <person name="Rogov P."/>
            <person name="Ross K."/>
            <person name="Ryan E."/>
            <person name="Settipalli S."/>
            <person name="Shea T."/>
            <person name="Sherpa N."/>
            <person name="Shi L."/>
            <person name="Shih D."/>
            <person name="Sparrow T."/>
            <person name="Spaulding J."/>
            <person name="Stalker J."/>
            <person name="Stange-Thomann N."/>
            <person name="Stavropoulos S."/>
            <person name="Stone C."/>
            <person name="Strader C."/>
            <person name="Tesfaye S."/>
            <person name="Thomson T."/>
            <person name="Thoulutsang Y."/>
            <person name="Thoulutsang D."/>
            <person name="Topham K."/>
            <person name="Topping I."/>
            <person name="Tsamla T."/>
            <person name="Vassiliev H."/>
            <person name="Vo A."/>
            <person name="Wangchuk T."/>
            <person name="Wangdi T."/>
            <person name="Weiand M."/>
            <person name="Wilkinson J."/>
            <person name="Wilson A."/>
            <person name="Yadav S."/>
            <person name="Young G."/>
            <person name="Yu Q."/>
            <person name="Zembek L."/>
            <person name="Zhong D."/>
            <person name="Zimmer A."/>
            <person name="Zwirko Z."/>
            <person name="Jaffe D.B."/>
            <person name="Alvarez P."/>
            <person name="Brockman W."/>
            <person name="Butler J."/>
            <person name="Chin C."/>
            <person name="Gnerre S."/>
            <person name="Grabherr M."/>
            <person name="Kleber M."/>
            <person name="Mauceli E."/>
            <person name="MacCallum I."/>
        </authorList>
    </citation>
    <scope>NUCLEOTIDE SEQUENCE [LARGE SCALE GENOMIC DNA]</scope>
    <source>
        <strain evidence="3">Tucson 14024-0371.13</strain>
    </source>
</reference>
<dbReference type="EMBL" id="CH902619">
    <property type="protein sequence ID" value="KPU77177.1"/>
    <property type="molecule type" value="Genomic_DNA"/>
</dbReference>